<gene>
    <name evidence="2" type="ORF">Pa4123_65560</name>
</gene>
<evidence type="ECO:0000313" key="3">
    <source>
        <dbReference type="Proteomes" id="UP001144280"/>
    </source>
</evidence>
<organism evidence="2 3">
    <name type="scientific">Phytohabitans aurantiacus</name>
    <dbReference type="NCBI Taxonomy" id="3016789"/>
    <lineage>
        <taxon>Bacteria</taxon>
        <taxon>Bacillati</taxon>
        <taxon>Actinomycetota</taxon>
        <taxon>Actinomycetes</taxon>
        <taxon>Micromonosporales</taxon>
        <taxon>Micromonosporaceae</taxon>
    </lineage>
</organism>
<dbReference type="RefSeq" id="WP_281902185.1">
    <property type="nucleotide sequence ID" value="NZ_BSDI01000042.1"/>
</dbReference>
<keyword evidence="1" id="KW-0472">Membrane</keyword>
<feature type="transmembrane region" description="Helical" evidence="1">
    <location>
        <begin position="42"/>
        <end position="61"/>
    </location>
</feature>
<name>A0ABQ5R5R4_9ACTN</name>
<protein>
    <recommendedName>
        <fullName evidence="4">DUF4179 domain-containing protein</fullName>
    </recommendedName>
</protein>
<proteinExistence type="predicted"/>
<keyword evidence="1" id="KW-1133">Transmembrane helix</keyword>
<dbReference type="EMBL" id="BSDI01000042">
    <property type="protein sequence ID" value="GLI01280.1"/>
    <property type="molecule type" value="Genomic_DNA"/>
</dbReference>
<accession>A0ABQ5R5R4</accession>
<sequence length="433" mass="46500">MTMNDTDVRAVLHRATDHLASPDGLVEGVRRGGRRRVARRRLLAAGLAVVTAGSIAGVLQFSGTGGERIDVASRLFDEATRGDLARDQAFLRDVREVWRRATELDDLRGEPHVVWAGNTPKGKAAYVTQRTMENPVVVQPGDGRLLGYGAFVVPTAKGPRILTLEQLYGSGYVDGNSQAVFLGPDRDTLLVLDFGRPVEYSPSMSYAPDGRIVRQHLPVTFRDGAASLPVPPQRTKVTVAVGRAPLSRDTRIHIVNESEILFPGGEDRGEPKRYDYVLPGADLAWGAAVDPTKRPLGAVVAFEPFIDIVGTHAVNPEAPSLSVFGGTPDGRRLLIETIQYDDDPGHAVAILGRGESEYTVVVTQSVDWTEPLPVRLRLPDGQGTLVAAPEAKLEYRAAVGAWQDAGRGAALVPVGAIEVRVTPASGVARTARL</sequence>
<keyword evidence="3" id="KW-1185">Reference proteome</keyword>
<reference evidence="2" key="1">
    <citation type="submission" date="2022-12" db="EMBL/GenBank/DDBJ databases">
        <title>New Phytohabitans aurantiacus sp. RD004123 nov., an actinomycete isolated from soil.</title>
        <authorList>
            <person name="Triningsih D.W."/>
            <person name="Harunari E."/>
            <person name="Igarashi Y."/>
        </authorList>
    </citation>
    <scope>NUCLEOTIDE SEQUENCE</scope>
    <source>
        <strain evidence="2">RD004123</strain>
    </source>
</reference>
<dbReference type="Proteomes" id="UP001144280">
    <property type="component" value="Unassembled WGS sequence"/>
</dbReference>
<evidence type="ECO:0000256" key="1">
    <source>
        <dbReference type="SAM" id="Phobius"/>
    </source>
</evidence>
<evidence type="ECO:0000313" key="2">
    <source>
        <dbReference type="EMBL" id="GLI01280.1"/>
    </source>
</evidence>
<keyword evidence="1" id="KW-0812">Transmembrane</keyword>
<evidence type="ECO:0008006" key="4">
    <source>
        <dbReference type="Google" id="ProtNLM"/>
    </source>
</evidence>
<comment type="caution">
    <text evidence="2">The sequence shown here is derived from an EMBL/GenBank/DDBJ whole genome shotgun (WGS) entry which is preliminary data.</text>
</comment>